<dbReference type="CDD" id="cd16380">
    <property type="entry name" value="YitT_C"/>
    <property type="match status" value="1"/>
</dbReference>
<feature type="transmembrane region" description="Helical" evidence="6">
    <location>
        <begin position="153"/>
        <end position="178"/>
    </location>
</feature>
<keyword evidence="3 6" id="KW-0812">Transmembrane</keyword>
<evidence type="ECO:0000256" key="2">
    <source>
        <dbReference type="ARBA" id="ARBA00022475"/>
    </source>
</evidence>
<organism evidence="8 9">
    <name type="scientific">Mycoplasma seminis</name>
    <dbReference type="NCBI Taxonomy" id="512749"/>
    <lineage>
        <taxon>Bacteria</taxon>
        <taxon>Bacillati</taxon>
        <taxon>Mycoplasmatota</taxon>
        <taxon>Mollicutes</taxon>
        <taxon>Mycoplasmataceae</taxon>
        <taxon>Mycoplasma</taxon>
    </lineage>
</organism>
<feature type="transmembrane region" description="Helical" evidence="6">
    <location>
        <begin position="259"/>
        <end position="281"/>
    </location>
</feature>
<feature type="transmembrane region" description="Helical" evidence="6">
    <location>
        <begin position="388"/>
        <end position="407"/>
    </location>
</feature>
<accession>A0ABY9HAS3</accession>
<evidence type="ECO:0000313" key="8">
    <source>
        <dbReference type="EMBL" id="WLP85669.1"/>
    </source>
</evidence>
<dbReference type="InterPro" id="IPR015867">
    <property type="entry name" value="N-reg_PII/ATP_PRibTrfase_C"/>
</dbReference>
<feature type="domain" description="DUF2179" evidence="7">
    <location>
        <begin position="443"/>
        <end position="496"/>
    </location>
</feature>
<dbReference type="RefSeq" id="WP_305938098.1">
    <property type="nucleotide sequence ID" value="NZ_CP132191.1"/>
</dbReference>
<evidence type="ECO:0000313" key="9">
    <source>
        <dbReference type="Proteomes" id="UP001237011"/>
    </source>
</evidence>
<protein>
    <submittedName>
        <fullName evidence="8">YitT family protein</fullName>
    </submittedName>
</protein>
<reference evidence="8" key="1">
    <citation type="submission" date="2023-08" db="EMBL/GenBank/DDBJ databases">
        <title>Complete genome sequence of Mycoplasma seminis 2200.</title>
        <authorList>
            <person name="Spergser J."/>
        </authorList>
    </citation>
    <scope>NUCLEOTIDE SEQUENCE [LARGE SCALE GENOMIC DNA]</scope>
    <source>
        <strain evidence="8">2200</strain>
    </source>
</reference>
<dbReference type="Gene3D" id="3.30.70.120">
    <property type="match status" value="1"/>
</dbReference>
<keyword evidence="4 6" id="KW-1133">Transmembrane helix</keyword>
<keyword evidence="9" id="KW-1185">Reference proteome</keyword>
<feature type="transmembrane region" description="Helical" evidence="6">
    <location>
        <begin position="123"/>
        <end position="141"/>
    </location>
</feature>
<keyword evidence="5 6" id="KW-0472">Membrane</keyword>
<keyword evidence="2" id="KW-1003">Cell membrane</keyword>
<evidence type="ECO:0000256" key="6">
    <source>
        <dbReference type="SAM" id="Phobius"/>
    </source>
</evidence>
<dbReference type="Pfam" id="PF10035">
    <property type="entry name" value="DUF2179"/>
    <property type="match status" value="1"/>
</dbReference>
<feature type="transmembrane region" description="Helical" evidence="6">
    <location>
        <begin position="222"/>
        <end position="247"/>
    </location>
</feature>
<name>A0ABY9HAS3_9MOLU</name>
<dbReference type="EMBL" id="CP132191">
    <property type="protein sequence ID" value="WLP85669.1"/>
    <property type="molecule type" value="Genomic_DNA"/>
</dbReference>
<dbReference type="InterPro" id="IPR051461">
    <property type="entry name" value="UPF0750_membrane"/>
</dbReference>
<comment type="subcellular location">
    <subcellularLocation>
        <location evidence="1">Cell membrane</location>
        <topology evidence="1">Multi-pass membrane protein</topology>
    </subcellularLocation>
</comment>
<evidence type="ECO:0000256" key="5">
    <source>
        <dbReference type="ARBA" id="ARBA00023136"/>
    </source>
</evidence>
<gene>
    <name evidence="8" type="ORF">Q8852_00715</name>
</gene>
<feature type="transmembrane region" description="Helical" evidence="6">
    <location>
        <begin position="60"/>
        <end position="82"/>
    </location>
</feature>
<proteinExistence type="predicted"/>
<dbReference type="PANTHER" id="PTHR33545:SF5">
    <property type="entry name" value="UPF0750 MEMBRANE PROTEIN YITT"/>
    <property type="match status" value="1"/>
</dbReference>
<evidence type="ECO:0000256" key="4">
    <source>
        <dbReference type="ARBA" id="ARBA00022989"/>
    </source>
</evidence>
<evidence type="ECO:0000256" key="3">
    <source>
        <dbReference type="ARBA" id="ARBA00022692"/>
    </source>
</evidence>
<dbReference type="PANTHER" id="PTHR33545">
    <property type="entry name" value="UPF0750 MEMBRANE PROTEIN YITT-RELATED"/>
    <property type="match status" value="1"/>
</dbReference>
<sequence>MKWFSKKNKNQDQNTAQEISDLVDGYEASIHIQKTNTLYKRTRMSNFGLKLNRFYSQMPMWKIMVITIVTALFFGVISVFFVKNVGIYNFGLAAFGQSASKIIVVNLTQEQVSATVRNLIDQFVFWVAYIILSIPIFVFGYKKVGKLFTNITILFLVVSSLVSFGIGLIPGANSVYLIGDYSNADVKMYLSDYKKDLSGIIPLQWTGGDAGSVIALMLYSIVYGYVLAYIFAIIQIIGGTAGVTGVIGEWYANAKQKSFGAISGYMNIVIVFIAVAIGSWLPGSILLKDAQANMQLAQKQWDAGLETIKQNAPANVEALKTQIADLAKNIKENIGIDLTKFSDYQNIDWNNAYSGIKANEATFADNIKLTKSFAAAGTLFSKAWSFELYLSPNFVATILVNVVYIMMLDKLYPKFKLVRVQIFTKNAEQVRSMINNDNKIVTGMTIFPAKGGYKGEDLEVITSIALFRHVLRIIKDVRSVDPDAFISVSDIKSIDGNIYLPEDKF</sequence>
<dbReference type="InterPro" id="IPR019264">
    <property type="entry name" value="DUF2179"/>
</dbReference>
<evidence type="ECO:0000256" key="1">
    <source>
        <dbReference type="ARBA" id="ARBA00004651"/>
    </source>
</evidence>
<dbReference type="Proteomes" id="UP001237011">
    <property type="component" value="Chromosome"/>
</dbReference>
<evidence type="ECO:0000259" key="7">
    <source>
        <dbReference type="Pfam" id="PF10035"/>
    </source>
</evidence>